<sequence length="146" mass="16408">MESEEEIVVGSEEILEVRSEEEMEMEVGAEAAEAENRCPIFNGNKSIFEVLAGLKSEVQDECFEALVNELKESSEGGTAHVVSRLLQGREAVSRPSRNDVLHIVSEKVGYCWRNMARELNNISEDEKMMDRNVAIRLCKHSVNNPP</sequence>
<gene>
    <name evidence="1" type="ORF">OS493_038131</name>
</gene>
<dbReference type="AlphaFoldDB" id="A0A9X0CUC1"/>
<proteinExistence type="predicted"/>
<evidence type="ECO:0000313" key="2">
    <source>
        <dbReference type="Proteomes" id="UP001163046"/>
    </source>
</evidence>
<protein>
    <submittedName>
        <fullName evidence="1">Uncharacterized protein</fullName>
    </submittedName>
</protein>
<accession>A0A9X0CUC1</accession>
<dbReference type="Proteomes" id="UP001163046">
    <property type="component" value="Unassembled WGS sequence"/>
</dbReference>
<organism evidence="1 2">
    <name type="scientific">Desmophyllum pertusum</name>
    <dbReference type="NCBI Taxonomy" id="174260"/>
    <lineage>
        <taxon>Eukaryota</taxon>
        <taxon>Metazoa</taxon>
        <taxon>Cnidaria</taxon>
        <taxon>Anthozoa</taxon>
        <taxon>Hexacorallia</taxon>
        <taxon>Scleractinia</taxon>
        <taxon>Caryophylliina</taxon>
        <taxon>Caryophylliidae</taxon>
        <taxon>Desmophyllum</taxon>
    </lineage>
</organism>
<reference evidence="1" key="1">
    <citation type="submission" date="2023-01" db="EMBL/GenBank/DDBJ databases">
        <title>Genome assembly of the deep-sea coral Lophelia pertusa.</title>
        <authorList>
            <person name="Herrera S."/>
            <person name="Cordes E."/>
        </authorList>
    </citation>
    <scope>NUCLEOTIDE SEQUENCE</scope>
    <source>
        <strain evidence="1">USNM1676648</strain>
        <tissue evidence="1">Polyp</tissue>
    </source>
</reference>
<name>A0A9X0CUC1_9CNID</name>
<comment type="caution">
    <text evidence="1">The sequence shown here is derived from an EMBL/GenBank/DDBJ whole genome shotgun (WGS) entry which is preliminary data.</text>
</comment>
<evidence type="ECO:0000313" key="1">
    <source>
        <dbReference type="EMBL" id="KAJ7375915.1"/>
    </source>
</evidence>
<keyword evidence="2" id="KW-1185">Reference proteome</keyword>
<dbReference type="EMBL" id="MU826435">
    <property type="protein sequence ID" value="KAJ7375915.1"/>
    <property type="molecule type" value="Genomic_DNA"/>
</dbReference>